<dbReference type="OrthoDB" id="291797at2"/>
<name>A0A2S8FUA8_9BACT</name>
<reference evidence="2 3" key="1">
    <citation type="submission" date="2018-02" db="EMBL/GenBank/DDBJ databases">
        <title>Comparative genomes isolates from brazilian mangrove.</title>
        <authorList>
            <person name="Araujo J.E."/>
            <person name="Taketani R.G."/>
            <person name="Silva M.C.P."/>
            <person name="Loureco M.V."/>
            <person name="Andreote F.D."/>
        </authorList>
    </citation>
    <scope>NUCLEOTIDE SEQUENCE [LARGE SCALE GENOMIC DNA]</scope>
    <source>
        <strain evidence="2 3">HEX-2 MGV</strain>
    </source>
</reference>
<sequence>MNQPRLGKPKGFISVFVLVAMVGAVLIAMASLMRVASQSRQTANSVSQPQVDLLFEAALDLAKSRLAAQPQYDGETWQLDKADSRLRQPANVVINVEANTDPKLRDLEVIVNLGEDPSATIRDRRTWTISLPATEQSK</sequence>
<dbReference type="Proteomes" id="UP000240009">
    <property type="component" value="Unassembled WGS sequence"/>
</dbReference>
<evidence type="ECO:0000313" key="2">
    <source>
        <dbReference type="EMBL" id="PQO35762.1"/>
    </source>
</evidence>
<dbReference type="RefSeq" id="WP_105352196.1">
    <property type="nucleotide sequence ID" value="NZ_PUIA01000026.1"/>
</dbReference>
<organism evidence="2 3">
    <name type="scientific">Blastopirellula marina</name>
    <dbReference type="NCBI Taxonomy" id="124"/>
    <lineage>
        <taxon>Bacteria</taxon>
        <taxon>Pseudomonadati</taxon>
        <taxon>Planctomycetota</taxon>
        <taxon>Planctomycetia</taxon>
        <taxon>Pirellulales</taxon>
        <taxon>Pirellulaceae</taxon>
        <taxon>Blastopirellula</taxon>
    </lineage>
</organism>
<keyword evidence="1" id="KW-0472">Membrane</keyword>
<keyword evidence="1" id="KW-1133">Transmembrane helix</keyword>
<protein>
    <recommendedName>
        <fullName evidence="4">General secretion pathway protein GspI</fullName>
    </recommendedName>
</protein>
<dbReference type="EMBL" id="PUIA01000026">
    <property type="protein sequence ID" value="PQO35762.1"/>
    <property type="molecule type" value="Genomic_DNA"/>
</dbReference>
<gene>
    <name evidence="2" type="ORF">C5Y96_08910</name>
</gene>
<evidence type="ECO:0000313" key="3">
    <source>
        <dbReference type="Proteomes" id="UP000240009"/>
    </source>
</evidence>
<dbReference type="AlphaFoldDB" id="A0A2S8FUA8"/>
<evidence type="ECO:0000256" key="1">
    <source>
        <dbReference type="SAM" id="Phobius"/>
    </source>
</evidence>
<feature type="transmembrane region" description="Helical" evidence="1">
    <location>
        <begin position="12"/>
        <end position="32"/>
    </location>
</feature>
<evidence type="ECO:0008006" key="4">
    <source>
        <dbReference type="Google" id="ProtNLM"/>
    </source>
</evidence>
<proteinExistence type="predicted"/>
<keyword evidence="1" id="KW-0812">Transmembrane</keyword>
<comment type="caution">
    <text evidence="2">The sequence shown here is derived from an EMBL/GenBank/DDBJ whole genome shotgun (WGS) entry which is preliminary data.</text>
</comment>
<accession>A0A2S8FUA8</accession>